<dbReference type="RefSeq" id="WP_266597616.1">
    <property type="nucleotide sequence ID" value="NZ_JAPHNL010000057.1"/>
</dbReference>
<keyword evidence="1" id="KW-0175">Coiled coil</keyword>
<name>A0ABT3TTA0_9ACTN</name>
<dbReference type="Proteomes" id="UP001163064">
    <property type="component" value="Unassembled WGS sequence"/>
</dbReference>
<accession>A0ABT3TTA0</accession>
<organism evidence="2 3">
    <name type="scientific">Streptomyces beihaiensis</name>
    <dbReference type="NCBI Taxonomy" id="2984495"/>
    <lineage>
        <taxon>Bacteria</taxon>
        <taxon>Bacillati</taxon>
        <taxon>Actinomycetota</taxon>
        <taxon>Actinomycetes</taxon>
        <taxon>Kitasatosporales</taxon>
        <taxon>Streptomycetaceae</taxon>
        <taxon>Streptomyces</taxon>
    </lineage>
</organism>
<feature type="coiled-coil region" evidence="1">
    <location>
        <begin position="72"/>
        <end position="127"/>
    </location>
</feature>
<sequence>MTAAADSTRDAIRAAADRLLEGTPLRSTGELTVVQLAAEADVKRWLLTHKHRDLAEQFQARARALAGDSPPVAELKKRISELEDANARLKAADAERQELTDFYTQVINELSTALDRATAERDDLLGNVRSISQAPSRRPAH</sequence>
<proteinExistence type="predicted"/>
<gene>
    <name evidence="2" type="ORF">OFY01_07690</name>
</gene>
<reference evidence="2" key="1">
    <citation type="submission" date="2022-10" db="EMBL/GenBank/DDBJ databases">
        <title>Streptomyces beihaiensis sp. nov., a chitin degrading actinobacterium, isolated from shrimp pond soil.</title>
        <authorList>
            <person name="Xie J."/>
            <person name="Shen N."/>
        </authorList>
    </citation>
    <scope>NUCLEOTIDE SEQUENCE</scope>
    <source>
        <strain evidence="2">GXMU-J5</strain>
    </source>
</reference>
<evidence type="ECO:0000313" key="2">
    <source>
        <dbReference type="EMBL" id="MCX3059652.1"/>
    </source>
</evidence>
<comment type="caution">
    <text evidence="2">The sequence shown here is derived from an EMBL/GenBank/DDBJ whole genome shotgun (WGS) entry which is preliminary data.</text>
</comment>
<keyword evidence="3" id="KW-1185">Reference proteome</keyword>
<protein>
    <submittedName>
        <fullName evidence="2">Uncharacterized protein</fullName>
    </submittedName>
</protein>
<evidence type="ECO:0000256" key="1">
    <source>
        <dbReference type="SAM" id="Coils"/>
    </source>
</evidence>
<dbReference type="EMBL" id="JAPHNL010000057">
    <property type="protein sequence ID" value="MCX3059652.1"/>
    <property type="molecule type" value="Genomic_DNA"/>
</dbReference>
<evidence type="ECO:0000313" key="3">
    <source>
        <dbReference type="Proteomes" id="UP001163064"/>
    </source>
</evidence>